<evidence type="ECO:0000313" key="5">
    <source>
        <dbReference type="EMBL" id="HIZ65445.1"/>
    </source>
</evidence>
<evidence type="ECO:0000256" key="1">
    <source>
        <dbReference type="ARBA" id="ARBA00023015"/>
    </source>
</evidence>
<keyword evidence="1" id="KW-0805">Transcription regulation</keyword>
<dbReference type="SUPFAM" id="SSF51215">
    <property type="entry name" value="Regulatory protein AraC"/>
    <property type="match status" value="1"/>
</dbReference>
<name>A0A9D2FRD1_9FIRM</name>
<dbReference type="GO" id="GO:0043565">
    <property type="term" value="F:sequence-specific DNA binding"/>
    <property type="evidence" value="ECO:0007669"/>
    <property type="project" value="InterPro"/>
</dbReference>
<dbReference type="Pfam" id="PF02311">
    <property type="entry name" value="AraC_binding"/>
    <property type="match status" value="1"/>
</dbReference>
<dbReference type="Gene3D" id="1.10.10.60">
    <property type="entry name" value="Homeodomain-like"/>
    <property type="match status" value="1"/>
</dbReference>
<dbReference type="PANTHER" id="PTHR43280">
    <property type="entry name" value="ARAC-FAMILY TRANSCRIPTIONAL REGULATOR"/>
    <property type="match status" value="1"/>
</dbReference>
<dbReference type="PRINTS" id="PR00032">
    <property type="entry name" value="HTHARAC"/>
</dbReference>
<protein>
    <submittedName>
        <fullName evidence="5">AraC family transcriptional regulator</fullName>
    </submittedName>
</protein>
<evidence type="ECO:0000313" key="6">
    <source>
        <dbReference type="Proteomes" id="UP000824056"/>
    </source>
</evidence>
<evidence type="ECO:0000259" key="4">
    <source>
        <dbReference type="PROSITE" id="PS01124"/>
    </source>
</evidence>
<dbReference type="InterPro" id="IPR018062">
    <property type="entry name" value="HTH_AraC-typ_CS"/>
</dbReference>
<dbReference type="InterPro" id="IPR003313">
    <property type="entry name" value="AraC-bd"/>
</dbReference>
<dbReference type="GO" id="GO:0003700">
    <property type="term" value="F:DNA-binding transcription factor activity"/>
    <property type="evidence" value="ECO:0007669"/>
    <property type="project" value="InterPro"/>
</dbReference>
<dbReference type="Pfam" id="PF12833">
    <property type="entry name" value="HTH_18"/>
    <property type="match status" value="1"/>
</dbReference>
<keyword evidence="2" id="KW-0238">DNA-binding</keyword>
<proteinExistence type="predicted"/>
<dbReference type="Gene3D" id="2.60.120.280">
    <property type="entry name" value="Regulatory protein AraC"/>
    <property type="match status" value="1"/>
</dbReference>
<comment type="caution">
    <text evidence="5">The sequence shown here is derived from an EMBL/GenBank/DDBJ whole genome shotgun (WGS) entry which is preliminary data.</text>
</comment>
<dbReference type="PROSITE" id="PS00041">
    <property type="entry name" value="HTH_ARAC_FAMILY_1"/>
    <property type="match status" value="1"/>
</dbReference>
<dbReference type="PANTHER" id="PTHR43280:SF2">
    <property type="entry name" value="HTH-TYPE TRANSCRIPTIONAL REGULATOR EXSA"/>
    <property type="match status" value="1"/>
</dbReference>
<dbReference type="CDD" id="cd06986">
    <property type="entry name" value="cupin_MmsR-like_N"/>
    <property type="match status" value="1"/>
</dbReference>
<dbReference type="InterPro" id="IPR009057">
    <property type="entry name" value="Homeodomain-like_sf"/>
</dbReference>
<dbReference type="InterPro" id="IPR020449">
    <property type="entry name" value="Tscrpt_reg_AraC-type_HTH"/>
</dbReference>
<sequence>MNKTTDSRQVPLTVYFCGKESCQPGHFFGPAVRPHYLLHVILDGKGIFQKDGVSHSLKKGDAFLIPPKESTYYQADEDQPWCYAWVGFDGKTCPEILDQTVFSHSFVFHNPGDNIQGLLDCMERLLNSFQESQGKQLGPLGNLLLLLSFMQNPSLESTRDYSYAYCKKAREYMENNYSYPIRITDVARHVGIDRTYLYKIFMEHEKTSPKQYLLWYRLRIAAQMLCSTSYTITEIALSCGFKDTPSFCNYFKKHIGYTPGIFRKNCRDRSSFQKDSS</sequence>
<dbReference type="AlphaFoldDB" id="A0A9D2FRD1"/>
<dbReference type="SMART" id="SM00342">
    <property type="entry name" value="HTH_ARAC"/>
    <property type="match status" value="1"/>
</dbReference>
<dbReference type="EMBL" id="DXBG01000145">
    <property type="protein sequence ID" value="HIZ65445.1"/>
    <property type="molecule type" value="Genomic_DNA"/>
</dbReference>
<evidence type="ECO:0000256" key="2">
    <source>
        <dbReference type="ARBA" id="ARBA00023125"/>
    </source>
</evidence>
<dbReference type="InterPro" id="IPR018060">
    <property type="entry name" value="HTH_AraC"/>
</dbReference>
<reference evidence="5" key="2">
    <citation type="submission" date="2021-04" db="EMBL/GenBank/DDBJ databases">
        <authorList>
            <person name="Gilroy R."/>
        </authorList>
    </citation>
    <scope>NUCLEOTIDE SEQUENCE</scope>
    <source>
        <strain evidence="5">1068</strain>
    </source>
</reference>
<dbReference type="SUPFAM" id="SSF46689">
    <property type="entry name" value="Homeodomain-like"/>
    <property type="match status" value="2"/>
</dbReference>
<dbReference type="InterPro" id="IPR037923">
    <property type="entry name" value="HTH-like"/>
</dbReference>
<reference evidence="5" key="1">
    <citation type="journal article" date="2021" name="PeerJ">
        <title>Extensive microbial diversity within the chicken gut microbiome revealed by metagenomics and culture.</title>
        <authorList>
            <person name="Gilroy R."/>
            <person name="Ravi A."/>
            <person name="Getino M."/>
            <person name="Pursley I."/>
            <person name="Horton D.L."/>
            <person name="Alikhan N.F."/>
            <person name="Baker D."/>
            <person name="Gharbi K."/>
            <person name="Hall N."/>
            <person name="Watson M."/>
            <person name="Adriaenssens E.M."/>
            <person name="Foster-Nyarko E."/>
            <person name="Jarju S."/>
            <person name="Secka A."/>
            <person name="Antonio M."/>
            <person name="Oren A."/>
            <person name="Chaudhuri R.R."/>
            <person name="La Ragione R."/>
            <person name="Hildebrand F."/>
            <person name="Pallen M.J."/>
        </authorList>
    </citation>
    <scope>NUCLEOTIDE SEQUENCE</scope>
    <source>
        <strain evidence="5">1068</strain>
    </source>
</reference>
<evidence type="ECO:0000256" key="3">
    <source>
        <dbReference type="ARBA" id="ARBA00023163"/>
    </source>
</evidence>
<dbReference type="PROSITE" id="PS01124">
    <property type="entry name" value="HTH_ARAC_FAMILY_2"/>
    <property type="match status" value="1"/>
</dbReference>
<keyword evidence="3" id="KW-0804">Transcription</keyword>
<feature type="domain" description="HTH araC/xylS-type" evidence="4">
    <location>
        <begin position="167"/>
        <end position="265"/>
    </location>
</feature>
<accession>A0A9D2FRD1</accession>
<organism evidence="5 6">
    <name type="scientific">Candidatus Blautia pullicola</name>
    <dbReference type="NCBI Taxonomy" id="2838498"/>
    <lineage>
        <taxon>Bacteria</taxon>
        <taxon>Bacillati</taxon>
        <taxon>Bacillota</taxon>
        <taxon>Clostridia</taxon>
        <taxon>Lachnospirales</taxon>
        <taxon>Lachnospiraceae</taxon>
        <taxon>Blautia</taxon>
    </lineage>
</organism>
<gene>
    <name evidence="5" type="ORF">H9809_06040</name>
</gene>
<dbReference type="Proteomes" id="UP000824056">
    <property type="component" value="Unassembled WGS sequence"/>
</dbReference>